<gene>
    <name evidence="5" type="ORF">GCM10011492_06970</name>
</gene>
<evidence type="ECO:0000259" key="4">
    <source>
        <dbReference type="PROSITE" id="PS51000"/>
    </source>
</evidence>
<evidence type="ECO:0000256" key="1">
    <source>
        <dbReference type="ARBA" id="ARBA00023015"/>
    </source>
</evidence>
<dbReference type="Gene3D" id="1.10.10.10">
    <property type="entry name" value="Winged helix-like DNA-binding domain superfamily/Winged helix DNA-binding domain"/>
    <property type="match status" value="1"/>
</dbReference>
<dbReference type="PRINTS" id="PR00037">
    <property type="entry name" value="HTHLACR"/>
</dbReference>
<keyword evidence="1" id="KW-0805">Transcription regulation</keyword>
<dbReference type="EMBL" id="BMHI01000001">
    <property type="protein sequence ID" value="GGB19718.1"/>
    <property type="molecule type" value="Genomic_DNA"/>
</dbReference>
<dbReference type="AlphaFoldDB" id="A0A916SVZ5"/>
<accession>A0A916SVZ5</accession>
<evidence type="ECO:0000256" key="2">
    <source>
        <dbReference type="ARBA" id="ARBA00023125"/>
    </source>
</evidence>
<evidence type="ECO:0000256" key="3">
    <source>
        <dbReference type="ARBA" id="ARBA00023163"/>
    </source>
</evidence>
<feature type="domain" description="HTH deoR-type" evidence="4">
    <location>
        <begin position="4"/>
        <end position="59"/>
    </location>
</feature>
<keyword evidence="2" id="KW-0238">DNA-binding</keyword>
<evidence type="ECO:0000313" key="5">
    <source>
        <dbReference type="EMBL" id="GGB19718.1"/>
    </source>
</evidence>
<comment type="caution">
    <text evidence="5">The sequence shown here is derived from an EMBL/GenBank/DDBJ whole genome shotgun (WGS) entry which is preliminary data.</text>
</comment>
<evidence type="ECO:0000313" key="6">
    <source>
        <dbReference type="Proteomes" id="UP000636793"/>
    </source>
</evidence>
<dbReference type="PANTHER" id="PTHR30363">
    <property type="entry name" value="HTH-TYPE TRANSCRIPTIONAL REGULATOR SRLR-RELATED"/>
    <property type="match status" value="1"/>
</dbReference>
<dbReference type="SUPFAM" id="SSF100950">
    <property type="entry name" value="NagB/RpiA/CoA transferase-like"/>
    <property type="match status" value="1"/>
</dbReference>
<dbReference type="PANTHER" id="PTHR30363:SF44">
    <property type="entry name" value="AGA OPERON TRANSCRIPTIONAL REPRESSOR-RELATED"/>
    <property type="match status" value="1"/>
</dbReference>
<dbReference type="InterPro" id="IPR014036">
    <property type="entry name" value="DeoR-like_C"/>
</dbReference>
<dbReference type="SUPFAM" id="SSF46785">
    <property type="entry name" value="Winged helix' DNA-binding domain"/>
    <property type="match status" value="1"/>
</dbReference>
<dbReference type="Gene3D" id="3.40.50.1360">
    <property type="match status" value="1"/>
</dbReference>
<reference evidence="5" key="1">
    <citation type="journal article" date="2014" name="Int. J. Syst. Evol. Microbiol.">
        <title>Complete genome sequence of Corynebacterium casei LMG S-19264T (=DSM 44701T), isolated from a smear-ripened cheese.</title>
        <authorList>
            <consortium name="US DOE Joint Genome Institute (JGI-PGF)"/>
            <person name="Walter F."/>
            <person name="Albersmeier A."/>
            <person name="Kalinowski J."/>
            <person name="Ruckert C."/>
        </authorList>
    </citation>
    <scope>NUCLEOTIDE SEQUENCE</scope>
    <source>
        <strain evidence="5">CGMCC 1.15085</strain>
    </source>
</reference>
<dbReference type="GO" id="GO:0003700">
    <property type="term" value="F:DNA-binding transcription factor activity"/>
    <property type="evidence" value="ECO:0007669"/>
    <property type="project" value="InterPro"/>
</dbReference>
<dbReference type="InterPro" id="IPR001034">
    <property type="entry name" value="DeoR_HTH"/>
</dbReference>
<reference evidence="5" key="2">
    <citation type="submission" date="2020-09" db="EMBL/GenBank/DDBJ databases">
        <authorList>
            <person name="Sun Q."/>
            <person name="Zhou Y."/>
        </authorList>
    </citation>
    <scope>NUCLEOTIDE SEQUENCE</scope>
    <source>
        <strain evidence="5">CGMCC 1.15085</strain>
    </source>
</reference>
<dbReference type="InterPro" id="IPR018356">
    <property type="entry name" value="Tscrpt_reg_HTH_DeoR_CS"/>
</dbReference>
<name>A0A916SVZ5_9MICO</name>
<dbReference type="Pfam" id="PF00455">
    <property type="entry name" value="DeoRC"/>
    <property type="match status" value="1"/>
</dbReference>
<organism evidence="5 6">
    <name type="scientific">Flexivirga endophytica</name>
    <dbReference type="NCBI Taxonomy" id="1849103"/>
    <lineage>
        <taxon>Bacteria</taxon>
        <taxon>Bacillati</taxon>
        <taxon>Actinomycetota</taxon>
        <taxon>Actinomycetes</taxon>
        <taxon>Micrococcales</taxon>
        <taxon>Dermacoccaceae</taxon>
        <taxon>Flexivirga</taxon>
    </lineage>
</organism>
<dbReference type="InterPro" id="IPR036388">
    <property type="entry name" value="WH-like_DNA-bd_sf"/>
</dbReference>
<dbReference type="InterPro" id="IPR036390">
    <property type="entry name" value="WH_DNA-bd_sf"/>
</dbReference>
<dbReference type="InterPro" id="IPR050313">
    <property type="entry name" value="Carb_Metab_HTH_regulators"/>
</dbReference>
<dbReference type="GO" id="GO:0003677">
    <property type="term" value="F:DNA binding"/>
    <property type="evidence" value="ECO:0007669"/>
    <property type="project" value="UniProtKB-KW"/>
</dbReference>
<proteinExistence type="predicted"/>
<protein>
    <submittedName>
        <fullName evidence="5">Transcriptional regulator</fullName>
    </submittedName>
</protein>
<sequence>MVRKHERFNAILERIAEDGSIDVEQLVADFGVSPATARRDLDDLADQQLISRTRGGAVAGSVSYDLPLRYKNARQSDQKRRIADHAAQMIEPQSVVGFNGGTTTTEVARSLSSRADLAEGEAGALHSVTVVTNALNIASDLAVRRQLKVVVIGGVIRPQSFELVGHFARPVIEAMTIDLCFIGVDAVSAQHGAATRHDDEGEINQEMTNRSQRVVVVADSTKLGKRAFCTICPPGRIDTLLTDDGADPAVVREFESAGIEVVLA</sequence>
<keyword evidence="6" id="KW-1185">Reference proteome</keyword>
<dbReference type="PROSITE" id="PS00894">
    <property type="entry name" value="HTH_DEOR_1"/>
    <property type="match status" value="1"/>
</dbReference>
<dbReference type="SMART" id="SM00420">
    <property type="entry name" value="HTH_DEOR"/>
    <property type="match status" value="1"/>
</dbReference>
<dbReference type="Pfam" id="PF08220">
    <property type="entry name" value="HTH_DeoR"/>
    <property type="match status" value="1"/>
</dbReference>
<dbReference type="Proteomes" id="UP000636793">
    <property type="component" value="Unassembled WGS sequence"/>
</dbReference>
<dbReference type="PROSITE" id="PS51000">
    <property type="entry name" value="HTH_DEOR_2"/>
    <property type="match status" value="1"/>
</dbReference>
<dbReference type="InterPro" id="IPR037171">
    <property type="entry name" value="NagB/RpiA_transferase-like"/>
</dbReference>
<dbReference type="SMART" id="SM01134">
    <property type="entry name" value="DeoRC"/>
    <property type="match status" value="1"/>
</dbReference>
<keyword evidence="3" id="KW-0804">Transcription</keyword>